<feature type="binding site" evidence="6">
    <location>
        <position position="281"/>
    </location>
    <ligand>
        <name>L-aspartate</name>
        <dbReference type="ChEBI" id="CHEBI:29991"/>
    </ligand>
</feature>
<feature type="binding site" evidence="6">
    <location>
        <position position="25"/>
    </location>
    <ligand>
        <name>dGMP</name>
        <dbReference type="ChEBI" id="CHEBI:57673"/>
    </ligand>
</feature>
<feature type="binding site" evidence="6">
    <location>
        <position position="142"/>
    </location>
    <ligand>
        <name>dGMP</name>
        <dbReference type="ChEBI" id="CHEBI:57673"/>
    </ligand>
</feature>
<protein>
    <recommendedName>
        <fullName evidence="6">N6-succino-2-amino-2'-deoxyadenylate synthase</fullName>
        <ecNumber evidence="6">6.3.4.25</ecNumber>
    </recommendedName>
    <alternativeName>
        <fullName evidence="6">2-amino-2'-deoxyadenylo-succinate synthase</fullName>
    </alternativeName>
    <alternativeName>
        <fullName evidence="6">PurZ</fullName>
    </alternativeName>
</protein>
<feature type="binding site" evidence="6">
    <location>
        <position position="370"/>
    </location>
    <ligand>
        <name>ATP</name>
        <dbReference type="ChEBI" id="CHEBI:30616"/>
    </ligand>
</feature>
<feature type="binding site" evidence="6">
    <location>
        <position position="280"/>
    </location>
    <ligand>
        <name>Mg(2+)</name>
        <dbReference type="ChEBI" id="CHEBI:18420"/>
    </ligand>
</feature>
<feature type="binding site" evidence="6">
    <location>
        <position position="286"/>
    </location>
    <ligand>
        <name>L-aspartate</name>
        <dbReference type="ChEBI" id="CHEBI:29991"/>
    </ligand>
</feature>
<evidence type="ECO:0000256" key="3">
    <source>
        <dbReference type="ARBA" id="ARBA00022741"/>
    </source>
</evidence>
<dbReference type="Gene3D" id="3.40.440.10">
    <property type="entry name" value="Adenylosuccinate Synthetase, subunit A, domain 1"/>
    <property type="match status" value="2"/>
</dbReference>
<keyword evidence="6" id="KW-0067">ATP-binding</keyword>
<feature type="binding site" evidence="6">
    <location>
        <position position="59"/>
    </location>
    <ligand>
        <name>ATP</name>
        <dbReference type="ChEBI" id="CHEBI:30616"/>
    </ligand>
</feature>
<dbReference type="SUPFAM" id="SSF52540">
    <property type="entry name" value="P-loop containing nucleoside triphosphate hydrolases"/>
    <property type="match status" value="1"/>
</dbReference>
<keyword evidence="3 6" id="KW-0547">Nucleotide-binding</keyword>
<dbReference type="Proteomes" id="UP000287301">
    <property type="component" value="Genome"/>
</dbReference>
<evidence type="ECO:0000313" key="7">
    <source>
        <dbReference type="EMBL" id="AZS07731.1"/>
    </source>
</evidence>
<name>A0A3S9UBR6_9CAUD</name>
<feature type="binding site" evidence="6">
    <location>
        <position position="25"/>
    </location>
    <ligand>
        <name>Mg(2+)</name>
        <dbReference type="ChEBI" id="CHEBI:18420"/>
    </ligand>
</feature>
<evidence type="ECO:0000256" key="5">
    <source>
        <dbReference type="ARBA" id="ARBA00022842"/>
    </source>
</evidence>
<keyword evidence="2 6" id="KW-0479">Metal-binding</keyword>
<feature type="binding site" evidence="6">
    <location>
        <position position="156"/>
    </location>
    <ligand>
        <name>dGMP</name>
        <dbReference type="ChEBI" id="CHEBI:57673"/>
    </ligand>
</feature>
<comment type="caution">
    <text evidence="6">Lacks conserved residue(s) required for the propagation of feature annotation.</text>
</comment>
<comment type="pathway">
    <text evidence="6">Purine metabolism.</text>
</comment>
<dbReference type="EMBL" id="MK279851">
    <property type="protein sequence ID" value="AZS07731.1"/>
    <property type="molecule type" value="Genomic_DNA"/>
</dbReference>
<proteinExistence type="inferred from homology"/>
<feature type="binding site" evidence="6">
    <location>
        <position position="25"/>
    </location>
    <ligand>
        <name>ATP</name>
        <dbReference type="ChEBI" id="CHEBI:30616"/>
    </ligand>
</feature>
<dbReference type="GO" id="GO:0000287">
    <property type="term" value="F:magnesium ion binding"/>
    <property type="evidence" value="ECO:0007669"/>
    <property type="project" value="UniProtKB-UniRule"/>
</dbReference>
<organism evidence="7 8">
    <name type="scientific">Arthrobacter phage Eunoia</name>
    <dbReference type="NCBI Taxonomy" id="2499002"/>
    <lineage>
        <taxon>Viruses</taxon>
        <taxon>Duplodnaviria</taxon>
        <taxon>Heunggongvirae</taxon>
        <taxon>Uroviricota</taxon>
        <taxon>Caudoviricetes</taxon>
        <taxon>Korravirus</taxon>
        <taxon>Korravirus hunterdalle</taxon>
    </lineage>
</organism>
<evidence type="ECO:0000313" key="8">
    <source>
        <dbReference type="Proteomes" id="UP000287301"/>
    </source>
</evidence>
<dbReference type="PANTHER" id="PTHR11846">
    <property type="entry name" value="ADENYLOSUCCINATE SYNTHETASE"/>
    <property type="match status" value="1"/>
</dbReference>
<feature type="binding site" evidence="6">
    <location>
        <position position="29"/>
    </location>
    <ligand>
        <name>ATP</name>
        <dbReference type="ChEBI" id="CHEBI:30616"/>
    </ligand>
</feature>
<feature type="binding site" evidence="6">
    <location>
        <position position="55"/>
    </location>
    <ligand>
        <name>dGMP</name>
        <dbReference type="ChEBI" id="CHEBI:57673"/>
    </ligand>
</feature>
<keyword evidence="5 6" id="KW-0460">Magnesium</keyword>
<feature type="binding site" evidence="6">
    <location>
        <position position="280"/>
    </location>
    <ligand>
        <name>L-aspartate</name>
        <dbReference type="ChEBI" id="CHEBI:29991"/>
    </ligand>
</feature>
<dbReference type="InterPro" id="IPR042109">
    <property type="entry name" value="Adenylosuccinate_synth_dom1"/>
</dbReference>
<feature type="binding site" evidence="6">
    <location>
        <position position="218"/>
    </location>
    <ligand>
        <name>dGMP</name>
        <dbReference type="ChEBI" id="CHEBI:57673"/>
    </ligand>
</feature>
<feature type="binding site" evidence="6">
    <location>
        <position position="58"/>
    </location>
    <ligand>
        <name>ATP</name>
        <dbReference type="ChEBI" id="CHEBI:30616"/>
    </ligand>
</feature>
<comment type="cofactor">
    <cofactor evidence="6">
        <name>Mg(2+)</name>
        <dbReference type="ChEBI" id="CHEBI:18420"/>
    </cofactor>
</comment>
<dbReference type="NCBIfam" id="NF038379">
    <property type="entry name" value="amino_Aden_PurZ"/>
    <property type="match status" value="1"/>
</dbReference>
<comment type="function">
    <text evidence="6">Involved in the synthesis of the atypical nucleotide dZTP (2-amino-2'-deoxyadenosine-5'-triphosphate). Catalyzes the condensation of aspartate with deoxyguanylate into dSMP (N6-succino-2-amino-2'-deoxyadenylate), which undergoes defumarylation and phosphorylation respectively by host PurB and guanylate/nucleoside diphosphate kinases to give dZTP. dZTP is integrated into the viral genome instead of adenine by the viral DNA polymerase. This Z-base probably completely replaces adenosine and forms a triple bond to the opposite T-base. The resulting non-standard viral DNA is called Z-genome. The chemically modified DNA is probably harder for the host bacteria to digest with nucleases or restriction enzymes.</text>
</comment>
<evidence type="ECO:0000256" key="2">
    <source>
        <dbReference type="ARBA" id="ARBA00022723"/>
    </source>
</evidence>
<dbReference type="Pfam" id="PF00709">
    <property type="entry name" value="Adenylsucc_synt"/>
    <property type="match status" value="2"/>
</dbReference>
<evidence type="ECO:0000256" key="6">
    <source>
        <dbReference type="HAMAP-Rule" id="MF_04166"/>
    </source>
</evidence>
<evidence type="ECO:0000256" key="4">
    <source>
        <dbReference type="ARBA" id="ARBA00022755"/>
    </source>
</evidence>
<evidence type="ECO:0000256" key="1">
    <source>
        <dbReference type="ARBA" id="ARBA00022598"/>
    </source>
</evidence>
<sequence>MKRDNQQEENKLSNVMVVVGGQYGSEAKGHATAQLVKIATRQGRQVVNVRVAGPNAGHTVYDDEGVKFAFRQVPVGAVVEPIVSVIAAGSEIDFPVLLEEIHAALDEGHILDLKVDQNATLIEYHHKMQEQEGKMVENIGSTAKGIGAARAERIWRKARRLQDVPEAVALLRQLPGVSVVDTVDYLHRVASERNVNIVVEGTQGYGLGVHTAAYPQTTSSDCRAIDFLAMAGISPWHAGIDKVQVLIACRVYPIRVAGNSGPMKNETTWEALGLPEERTTVTQKVRRVGDWDGELVAEAFRANGGVVIPEDDVEALLWQGVTGGPRVAVALTMLDQVIPEIAGLESFDDCDEVVLQKVEEWINKVYAETGAIVTMVTTSPKTAVLLGV</sequence>
<feature type="binding site" evidence="6">
    <location>
        <position position="203"/>
    </location>
    <ligand>
        <name>ATP</name>
        <dbReference type="ChEBI" id="CHEBI:30616"/>
    </ligand>
</feature>
<keyword evidence="4 6" id="KW-0658">Purine biosynthesis</keyword>
<dbReference type="InterPro" id="IPR001114">
    <property type="entry name" value="Adenylosuccinate_synthetase"/>
</dbReference>
<dbReference type="GO" id="GO:0004019">
    <property type="term" value="F:adenylosuccinate synthase activity"/>
    <property type="evidence" value="ECO:0007669"/>
    <property type="project" value="InterPro"/>
</dbReference>
<dbReference type="InterPro" id="IPR046383">
    <property type="entry name" value="Phage_PurZ"/>
</dbReference>
<dbReference type="InterPro" id="IPR027417">
    <property type="entry name" value="P-loop_NTPase"/>
</dbReference>
<dbReference type="PANTHER" id="PTHR11846:SF0">
    <property type="entry name" value="ADENYLOSUCCINATE SYNTHETASE"/>
    <property type="match status" value="1"/>
</dbReference>
<dbReference type="GO" id="GO:0046040">
    <property type="term" value="P:IMP metabolic process"/>
    <property type="evidence" value="ECO:0007669"/>
    <property type="project" value="TreeGrafter"/>
</dbReference>
<dbReference type="GO" id="GO:0044208">
    <property type="term" value="P:'de novo' AMP biosynthetic process"/>
    <property type="evidence" value="ECO:0007669"/>
    <property type="project" value="TreeGrafter"/>
</dbReference>
<dbReference type="EC" id="6.3.4.25" evidence="6"/>
<gene>
    <name evidence="7" type="primary">46</name>
    <name evidence="6" type="synonym">purZ</name>
    <name evidence="7" type="ORF">SEA_EUNOIA_46</name>
</gene>
<dbReference type="SMART" id="SM00788">
    <property type="entry name" value="Adenylsucc_synt"/>
    <property type="match status" value="1"/>
</dbReference>
<feature type="active site" description="Proton acceptor" evidence="6">
    <location>
        <position position="25"/>
    </location>
</feature>
<comment type="catalytic activity">
    <reaction evidence="6">
        <text>dGMP + L-aspartate + ATP = (2S)-2-amino-2'-deoxyadenylo-succinate + ADP + phosphate + 2 H(+)</text>
        <dbReference type="Rhea" id="RHEA:67628"/>
        <dbReference type="ChEBI" id="CHEBI:15378"/>
        <dbReference type="ChEBI" id="CHEBI:29991"/>
        <dbReference type="ChEBI" id="CHEBI:30616"/>
        <dbReference type="ChEBI" id="CHEBI:43474"/>
        <dbReference type="ChEBI" id="CHEBI:57673"/>
        <dbReference type="ChEBI" id="CHEBI:172924"/>
        <dbReference type="ChEBI" id="CHEBI:456216"/>
        <dbReference type="EC" id="6.3.4.25"/>
    </reaction>
</comment>
<feature type="binding site" evidence="6">
    <location>
        <position position="57"/>
    </location>
    <ligand>
        <name>Mg(2+)</name>
        <dbReference type="ChEBI" id="CHEBI:18420"/>
    </ligand>
</feature>
<reference evidence="7 8" key="1">
    <citation type="submission" date="2018-12" db="EMBL/GenBank/DDBJ databases">
        <authorList>
            <person name="Aull H.G."/>
            <person name="Zack K."/>
            <person name="Garlena R.A."/>
            <person name="Russell D.A."/>
            <person name="Pope W.H."/>
            <person name="Jacobs-Sera D."/>
            <person name="Hatfull G.F."/>
        </authorList>
    </citation>
    <scope>NUCLEOTIDE SEQUENCE [LARGE SCALE GENOMIC DNA]</scope>
</reference>
<accession>A0A3S9UBR6</accession>
<keyword evidence="1 6" id="KW-0436">Ligase</keyword>
<dbReference type="HAMAP" id="MF_04166">
    <property type="entry name" value="Phage_PURZ"/>
    <property type="match status" value="1"/>
</dbReference>
<feature type="binding site" evidence="6">
    <location>
        <position position="28"/>
    </location>
    <ligand>
        <name>ATP</name>
        <dbReference type="ChEBI" id="CHEBI:30616"/>
    </ligand>
</feature>
<feature type="binding site" evidence="6">
    <location>
        <position position="57"/>
    </location>
    <ligand>
        <name>ATP</name>
        <dbReference type="ChEBI" id="CHEBI:30616"/>
    </ligand>
</feature>
<dbReference type="HAMAP" id="MF_00011">
    <property type="entry name" value="Adenylosucc_synth"/>
    <property type="match status" value="1"/>
</dbReference>
<comment type="similarity">
    <text evidence="6">Belongs to the Caudovirales PurZ family.</text>
</comment>
<feature type="binding site" evidence="6">
    <location>
        <position position="141"/>
    </location>
    <ligand>
        <name>dGMP</name>
        <dbReference type="ChEBI" id="CHEBI:57673"/>
    </ligand>
</feature>
<dbReference type="GO" id="GO:0005524">
    <property type="term" value="F:ATP binding"/>
    <property type="evidence" value="ECO:0007669"/>
    <property type="project" value="UniProtKB-UniRule"/>
</dbReference>